<accession>A0A9E8MYX3</accession>
<keyword evidence="5" id="KW-1185">Reference proteome</keyword>
<evidence type="ECO:0000256" key="1">
    <source>
        <dbReference type="SAM" id="Coils"/>
    </source>
</evidence>
<dbReference type="Pfam" id="PF02470">
    <property type="entry name" value="MlaD"/>
    <property type="match status" value="1"/>
</dbReference>
<organism evidence="4 5">
    <name type="scientific">Lacinutrix neustonica</name>
    <dbReference type="NCBI Taxonomy" id="2980107"/>
    <lineage>
        <taxon>Bacteria</taxon>
        <taxon>Pseudomonadati</taxon>
        <taxon>Bacteroidota</taxon>
        <taxon>Flavobacteriia</taxon>
        <taxon>Flavobacteriales</taxon>
        <taxon>Flavobacteriaceae</taxon>
        <taxon>Lacinutrix</taxon>
    </lineage>
</organism>
<dbReference type="EMBL" id="CP113088">
    <property type="protein sequence ID" value="WAC02804.1"/>
    <property type="molecule type" value="Genomic_DNA"/>
</dbReference>
<keyword evidence="2" id="KW-0472">Membrane</keyword>
<feature type="transmembrane region" description="Helical" evidence="2">
    <location>
        <begin position="7"/>
        <end position="27"/>
    </location>
</feature>
<sequence length="325" mass="36032">MKISREIKTAILVILGIILFIFGFSYLKGNNLLDNSRIIYAEYNNVDGLTPSTPVTINGYAVGKVLDIYFKDANSGTLVVKMDIDTDFEFSKNSQALLYQNGFIGGKAVAIIPAYDGGANAENEDYLQGTIKAGMTEILNDKLEPLQHTIENVMSETDTLLVNVNSIFDKQTRANLRASIANLNTTIISFNKTTQSLNELLENNKSKLNNTLSNAENMTENFSKFSDSLSKINLAGTIKSLQETVEKFDNVLASVENGEGSLGKLLKDDKMYENLTGASKQMEALLQDMKLNPKRYVHFSIFGKKPKRYDAEGNEIEDSTEDPKD</sequence>
<reference evidence="4" key="1">
    <citation type="submission" date="2022-11" db="EMBL/GenBank/DDBJ databases">
        <title>Lacinutrix neustonica HL-RS19T sp. nov., isolated from the surface microlayer sample of brackish Lake Shihwa.</title>
        <authorList>
            <person name="Choi J.Y."/>
            <person name="Hwang C.Y."/>
        </authorList>
    </citation>
    <scope>NUCLEOTIDE SEQUENCE</scope>
    <source>
        <strain evidence="4">HL-RS19</strain>
    </source>
</reference>
<evidence type="ECO:0000313" key="4">
    <source>
        <dbReference type="EMBL" id="WAC02804.1"/>
    </source>
</evidence>
<evidence type="ECO:0000256" key="2">
    <source>
        <dbReference type="SAM" id="Phobius"/>
    </source>
</evidence>
<keyword evidence="1" id="KW-0175">Coiled coil</keyword>
<feature type="coiled-coil region" evidence="1">
    <location>
        <begin position="191"/>
        <end position="221"/>
    </location>
</feature>
<dbReference type="PANTHER" id="PTHR33371:SF4">
    <property type="entry name" value="INTERMEMBRANE PHOSPHOLIPID TRANSPORT SYSTEM BINDING PROTEIN MLAD"/>
    <property type="match status" value="1"/>
</dbReference>
<dbReference type="AlphaFoldDB" id="A0A9E8MYX3"/>
<feature type="domain" description="Mce/MlaD" evidence="3">
    <location>
        <begin position="37"/>
        <end position="113"/>
    </location>
</feature>
<evidence type="ECO:0000259" key="3">
    <source>
        <dbReference type="Pfam" id="PF02470"/>
    </source>
</evidence>
<keyword evidence="2" id="KW-1133">Transmembrane helix</keyword>
<dbReference type="KEGG" id="lnu:N7U66_03890"/>
<dbReference type="InterPro" id="IPR003399">
    <property type="entry name" value="Mce/MlaD"/>
</dbReference>
<gene>
    <name evidence="4" type="ORF">N7U66_03890</name>
</gene>
<dbReference type="InterPro" id="IPR052336">
    <property type="entry name" value="MlaD_Phospholipid_Transporter"/>
</dbReference>
<dbReference type="Proteomes" id="UP001164705">
    <property type="component" value="Chromosome"/>
</dbReference>
<proteinExistence type="predicted"/>
<evidence type="ECO:0000313" key="5">
    <source>
        <dbReference type="Proteomes" id="UP001164705"/>
    </source>
</evidence>
<keyword evidence="2" id="KW-0812">Transmembrane</keyword>
<protein>
    <submittedName>
        <fullName evidence="4">MlaD family protein</fullName>
    </submittedName>
</protein>
<dbReference type="PANTHER" id="PTHR33371">
    <property type="entry name" value="INTERMEMBRANE PHOSPHOLIPID TRANSPORT SYSTEM BINDING PROTEIN MLAD-RELATED"/>
    <property type="match status" value="1"/>
</dbReference>
<dbReference type="RefSeq" id="WP_267677403.1">
    <property type="nucleotide sequence ID" value="NZ_CP113088.1"/>
</dbReference>
<name>A0A9E8MYX3_9FLAO</name>